<dbReference type="Pfam" id="PF16127">
    <property type="entry name" value="DUF4839"/>
    <property type="match status" value="1"/>
</dbReference>
<evidence type="ECO:0000256" key="1">
    <source>
        <dbReference type="SAM" id="MobiDB-lite"/>
    </source>
</evidence>
<organism evidence="3 4">
    <name type="scientific">Microbacterium mitrae</name>
    <dbReference type="NCBI Taxonomy" id="664640"/>
    <lineage>
        <taxon>Bacteria</taxon>
        <taxon>Bacillati</taxon>
        <taxon>Actinomycetota</taxon>
        <taxon>Actinomycetes</taxon>
        <taxon>Micrococcales</taxon>
        <taxon>Microbacteriaceae</taxon>
        <taxon>Microbacterium</taxon>
    </lineage>
</organism>
<reference evidence="3 4" key="1">
    <citation type="submission" date="2019-08" db="EMBL/GenBank/DDBJ databases">
        <authorList>
            <person name="Dong K."/>
        </authorList>
    </citation>
    <scope>NUCLEOTIDE SEQUENCE [LARGE SCALE GENOMIC DNA]</scope>
    <source>
        <strain evidence="3 4">M4-8</strain>
    </source>
</reference>
<dbReference type="AlphaFoldDB" id="A0A5C8HK77"/>
<evidence type="ECO:0000313" key="3">
    <source>
        <dbReference type="EMBL" id="TXK03380.1"/>
    </source>
</evidence>
<sequence length="251" mass="27113">MSEATEIKYETMTVKSIRGREGRTIEKWEKDGWELVSQTPGKIQTEIALRRPKKKFPIIPFAILGGLAVVGLVIGVVVSSINGGESSPATDPTAPSSSEAPTEPSATPEESTEPSPTPTETAGVETITVDNNAEFAAILQEGDYCSPLVSDFAEKYEGKTIEFDASIGAMNNHEGFTTRHDLLIGAGDFSETASVGPAFQFRDVNASNLNFTDNDRESFGVGDNLHVVATVEKYEQQSCLFLLEPVETSFR</sequence>
<dbReference type="OrthoDB" id="3240480at2"/>
<dbReference type="Proteomes" id="UP000321196">
    <property type="component" value="Unassembled WGS sequence"/>
</dbReference>
<gene>
    <name evidence="3" type="ORF">FVP60_10850</name>
</gene>
<keyword evidence="2" id="KW-0472">Membrane</keyword>
<keyword evidence="2" id="KW-0812">Transmembrane</keyword>
<evidence type="ECO:0000256" key="2">
    <source>
        <dbReference type="SAM" id="Phobius"/>
    </source>
</evidence>
<keyword evidence="4" id="KW-1185">Reference proteome</keyword>
<feature type="region of interest" description="Disordered" evidence="1">
    <location>
        <begin position="83"/>
        <end position="123"/>
    </location>
</feature>
<keyword evidence="2" id="KW-1133">Transmembrane helix</keyword>
<feature type="transmembrane region" description="Helical" evidence="2">
    <location>
        <begin position="58"/>
        <end position="78"/>
    </location>
</feature>
<name>A0A5C8HK77_9MICO</name>
<comment type="caution">
    <text evidence="3">The sequence shown here is derived from an EMBL/GenBank/DDBJ whole genome shotgun (WGS) entry which is preliminary data.</text>
</comment>
<proteinExistence type="predicted"/>
<dbReference type="EMBL" id="VRSW01000004">
    <property type="protein sequence ID" value="TXK03380.1"/>
    <property type="molecule type" value="Genomic_DNA"/>
</dbReference>
<feature type="compositionally biased region" description="Low complexity" evidence="1">
    <location>
        <begin position="83"/>
        <end position="109"/>
    </location>
</feature>
<evidence type="ECO:0000313" key="4">
    <source>
        <dbReference type="Proteomes" id="UP000321196"/>
    </source>
</evidence>
<accession>A0A5C8HK77</accession>
<dbReference type="RefSeq" id="WP_147826311.1">
    <property type="nucleotide sequence ID" value="NZ_BAAARG010000001.1"/>
</dbReference>
<protein>
    <submittedName>
        <fullName evidence="3">DUF4839 domain-containing protein</fullName>
    </submittedName>
</protein>
<dbReference type="InterPro" id="IPR032290">
    <property type="entry name" value="DUF4839"/>
</dbReference>